<keyword evidence="1" id="KW-1133">Transmembrane helix</keyword>
<dbReference type="EMBL" id="JAJFAZ020000002">
    <property type="protein sequence ID" value="KAI5342118.1"/>
    <property type="molecule type" value="Genomic_DNA"/>
</dbReference>
<proteinExistence type="predicted"/>
<name>A0AAD4WFK0_PRUDU</name>
<protein>
    <submittedName>
        <fullName evidence="2">Uncharacterized protein</fullName>
    </submittedName>
</protein>
<evidence type="ECO:0000313" key="3">
    <source>
        <dbReference type="Proteomes" id="UP001054821"/>
    </source>
</evidence>
<evidence type="ECO:0000256" key="1">
    <source>
        <dbReference type="SAM" id="Phobius"/>
    </source>
</evidence>
<keyword evidence="3" id="KW-1185">Reference proteome</keyword>
<sequence>MAVTPAVEIMFAEVIDFSKDGDCNVGLLPRRKGLLERREARVMRGVTVVQCVTSDCVDLVPVFLSVLEWLFPLRVVWFFLASRWWCRLVLFGFEVMKSSGAFGFEATVVRSVISSFAIWVHYTLIVTTFSGSFTCFWVWIGSSLGIPEAAFVMITLDATSSFRWPATTAPPDQV</sequence>
<feature type="transmembrane region" description="Helical" evidence="1">
    <location>
        <begin position="108"/>
        <end position="130"/>
    </location>
</feature>
<keyword evidence="1" id="KW-0472">Membrane</keyword>
<evidence type="ECO:0000313" key="2">
    <source>
        <dbReference type="EMBL" id="KAI5342118.1"/>
    </source>
</evidence>
<dbReference type="Proteomes" id="UP001054821">
    <property type="component" value="Chromosome 2"/>
</dbReference>
<comment type="caution">
    <text evidence="2">The sequence shown here is derived from an EMBL/GenBank/DDBJ whole genome shotgun (WGS) entry which is preliminary data.</text>
</comment>
<accession>A0AAD4WFK0</accession>
<organism evidence="2 3">
    <name type="scientific">Prunus dulcis</name>
    <name type="common">Almond</name>
    <name type="synonym">Amygdalus dulcis</name>
    <dbReference type="NCBI Taxonomy" id="3755"/>
    <lineage>
        <taxon>Eukaryota</taxon>
        <taxon>Viridiplantae</taxon>
        <taxon>Streptophyta</taxon>
        <taxon>Embryophyta</taxon>
        <taxon>Tracheophyta</taxon>
        <taxon>Spermatophyta</taxon>
        <taxon>Magnoliopsida</taxon>
        <taxon>eudicotyledons</taxon>
        <taxon>Gunneridae</taxon>
        <taxon>Pentapetalae</taxon>
        <taxon>rosids</taxon>
        <taxon>fabids</taxon>
        <taxon>Rosales</taxon>
        <taxon>Rosaceae</taxon>
        <taxon>Amygdaloideae</taxon>
        <taxon>Amygdaleae</taxon>
        <taxon>Prunus</taxon>
    </lineage>
</organism>
<keyword evidence="1" id="KW-0812">Transmembrane</keyword>
<gene>
    <name evidence="2" type="ORF">L3X38_009993</name>
</gene>
<dbReference type="AlphaFoldDB" id="A0AAD4WFK0"/>
<reference evidence="2 3" key="1">
    <citation type="journal article" date="2022" name="G3 (Bethesda)">
        <title>Whole-genome sequence and methylome profiling of the almond [Prunus dulcis (Mill.) D.A. Webb] cultivar 'Nonpareil'.</title>
        <authorList>
            <person name="D'Amico-Willman K.M."/>
            <person name="Ouma W.Z."/>
            <person name="Meulia T."/>
            <person name="Sideli G.M."/>
            <person name="Gradziel T.M."/>
            <person name="Fresnedo-Ramirez J."/>
        </authorList>
    </citation>
    <scope>NUCLEOTIDE SEQUENCE [LARGE SCALE GENOMIC DNA]</scope>
    <source>
        <strain evidence="2">Clone GOH B32 T37-40</strain>
    </source>
</reference>